<feature type="chain" id="PRO_5047211695" evidence="2">
    <location>
        <begin position="26"/>
        <end position="354"/>
    </location>
</feature>
<keyword evidence="2" id="KW-0732">Signal</keyword>
<keyword evidence="1" id="KW-1133">Transmembrane helix</keyword>
<evidence type="ECO:0000259" key="3">
    <source>
        <dbReference type="Pfam" id="PF06030"/>
    </source>
</evidence>
<evidence type="ECO:0000256" key="2">
    <source>
        <dbReference type="SAM" id="SignalP"/>
    </source>
</evidence>
<dbReference type="Proteomes" id="UP000664495">
    <property type="component" value="Unassembled WGS sequence"/>
</dbReference>
<evidence type="ECO:0000313" key="6">
    <source>
        <dbReference type="Proteomes" id="UP000664495"/>
    </source>
</evidence>
<reference evidence="5 6" key="1">
    <citation type="submission" date="2021-03" db="EMBL/GenBank/DDBJ databases">
        <title>Enterococcal diversity collection.</title>
        <authorList>
            <person name="Gilmore M.S."/>
            <person name="Schwartzman J."/>
            <person name="Van Tyne D."/>
            <person name="Martin M."/>
            <person name="Earl A.M."/>
            <person name="Manson A.L."/>
            <person name="Straub T."/>
            <person name="Salamzade R."/>
            <person name="Saavedra J."/>
            <person name="Lebreton F."/>
            <person name="Prichula J."/>
            <person name="Schaufler K."/>
            <person name="Gaca A."/>
            <person name="Sgardioli B."/>
            <person name="Wagenaar J."/>
            <person name="Strong T."/>
        </authorList>
    </citation>
    <scope>NUCLEOTIDE SEQUENCE [LARGE SCALE GENOMIC DNA]</scope>
    <source>
        <strain evidence="5 6">MJM16</strain>
    </source>
</reference>
<proteinExistence type="predicted"/>
<keyword evidence="1" id="KW-0812">Transmembrane</keyword>
<dbReference type="InterPro" id="IPR010317">
    <property type="entry name" value="WxLIP_PGBD"/>
</dbReference>
<comment type="caution">
    <text evidence="5">The sequence shown here is derived from an EMBL/GenBank/DDBJ whole genome shotgun (WGS) entry which is preliminary data.</text>
</comment>
<dbReference type="RefSeq" id="WP_207107158.1">
    <property type="nucleotide sequence ID" value="NZ_JAFLVR010000008.1"/>
</dbReference>
<evidence type="ECO:0000256" key="1">
    <source>
        <dbReference type="SAM" id="Phobius"/>
    </source>
</evidence>
<organism evidence="5 6">
    <name type="scientific">Candidatus Enterococcus murrayae</name>
    <dbReference type="NCBI Taxonomy" id="2815321"/>
    <lineage>
        <taxon>Bacteria</taxon>
        <taxon>Bacillati</taxon>
        <taxon>Bacillota</taxon>
        <taxon>Bacilli</taxon>
        <taxon>Lactobacillales</taxon>
        <taxon>Enterococcaceae</taxon>
        <taxon>Enterococcus</taxon>
    </lineage>
</organism>
<keyword evidence="1" id="KW-0472">Membrane</keyword>
<dbReference type="InterPro" id="IPR021759">
    <property type="entry name" value="WxLIP_HBD"/>
</dbReference>
<protein>
    <submittedName>
        <fullName evidence="5">DUF916 and DUF3324 domain-containing protein</fullName>
    </submittedName>
</protein>
<feature type="signal peptide" evidence="2">
    <location>
        <begin position="1"/>
        <end position="25"/>
    </location>
</feature>
<dbReference type="Pfam" id="PF11797">
    <property type="entry name" value="WxLIP_HBD"/>
    <property type="match status" value="1"/>
</dbReference>
<feature type="domain" description="WxL Interacting Protein peptidoglycan binding" evidence="3">
    <location>
        <begin position="34"/>
        <end position="158"/>
    </location>
</feature>
<dbReference type="EMBL" id="JAFLVR010000008">
    <property type="protein sequence ID" value="MBO0451344.1"/>
    <property type="molecule type" value="Genomic_DNA"/>
</dbReference>
<feature type="transmembrane region" description="Helical" evidence="1">
    <location>
        <begin position="327"/>
        <end position="348"/>
    </location>
</feature>
<evidence type="ECO:0000259" key="4">
    <source>
        <dbReference type="Pfam" id="PF11797"/>
    </source>
</evidence>
<keyword evidence="6" id="KW-1185">Reference proteome</keyword>
<accession>A0ABS3HD20</accession>
<gene>
    <name evidence="5" type="ORF">JZO85_03635</name>
</gene>
<sequence length="354" mass="39317">MKRLSQLFFTLAFILTVTPAATAFAEEEGESAGYSVAKVAPTTPQVDEASSFYDLLVKPGDEIEIQAEVTNHSSSEAKIKMGDYTTYTNSNGEINYSAPLAKKKKDKSLKIPFSDIAEIKGASAETLSPGEKKVVAMKINVPQDAPEGVILGSWYFEKEDQASSDPKKEEKKKTGINIENRFAYAMAVKLTVQNEIAAPNINLLKVSPDLNNYQKVINANVQNDQPAIISNLNFTGKVTKKGSSRALITGQLKDRKMAPNSNFNVPFFLGKEPLKAGNYTLHLKATTTDSKWEKKTWQWTKDFTITREEADKLNEEAINDSEPEPNYLIYLLIAIIGLLVILLLVVLFRKKKEK</sequence>
<dbReference type="Pfam" id="PF06030">
    <property type="entry name" value="WxLIP_PGBD"/>
    <property type="match status" value="1"/>
</dbReference>
<feature type="domain" description="WxL Interacting Protein host binding" evidence="4">
    <location>
        <begin position="174"/>
        <end position="315"/>
    </location>
</feature>
<name>A0ABS3HD20_9ENTE</name>
<evidence type="ECO:0000313" key="5">
    <source>
        <dbReference type="EMBL" id="MBO0451344.1"/>
    </source>
</evidence>